<feature type="region of interest" description="Disordered" evidence="1">
    <location>
        <begin position="1"/>
        <end position="31"/>
    </location>
</feature>
<sequence>SSSIELFQPAESLPPASQPTDDGYVHTSEDGEPFAEDLANHVVIFSEVTTITEEV</sequence>
<evidence type="ECO:0000313" key="2">
    <source>
        <dbReference type="EMBL" id="ETI49175.1"/>
    </source>
</evidence>
<feature type="non-terminal residue" evidence="2">
    <location>
        <position position="1"/>
    </location>
</feature>
<dbReference type="AlphaFoldDB" id="V9FCJ8"/>
<gene>
    <name evidence="2" type="ORF">F443_06906</name>
</gene>
<keyword evidence="3" id="KW-1185">Reference proteome</keyword>
<accession>V9FCJ8</accession>
<name>V9FCJ8_PHYNI</name>
<proteinExistence type="predicted"/>
<evidence type="ECO:0000256" key="1">
    <source>
        <dbReference type="SAM" id="MobiDB-lite"/>
    </source>
</evidence>
<dbReference type="Proteomes" id="UP000018721">
    <property type="component" value="Unassembled WGS sequence"/>
</dbReference>
<reference evidence="2 3" key="1">
    <citation type="submission" date="2013-11" db="EMBL/GenBank/DDBJ databases">
        <title>The Genome Sequence of Phytophthora parasitica P1569.</title>
        <authorList>
            <consortium name="The Broad Institute Genomics Platform"/>
            <person name="Russ C."/>
            <person name="Tyler B."/>
            <person name="Panabieres F."/>
            <person name="Shan W."/>
            <person name="Tripathy S."/>
            <person name="Grunwald N."/>
            <person name="Machado M."/>
            <person name="Johnson C.S."/>
            <person name="Arredondo F."/>
            <person name="Hong C."/>
            <person name="Coffey M."/>
            <person name="Young S.K."/>
            <person name="Zeng Q."/>
            <person name="Gargeya S."/>
            <person name="Fitzgerald M."/>
            <person name="Abouelleil A."/>
            <person name="Alvarado L."/>
            <person name="Chapman S.B."/>
            <person name="Gainer-Dewar J."/>
            <person name="Goldberg J."/>
            <person name="Griggs A."/>
            <person name="Gujja S."/>
            <person name="Hansen M."/>
            <person name="Howarth C."/>
            <person name="Imamovic A."/>
            <person name="Ireland A."/>
            <person name="Larimer J."/>
            <person name="McCowan C."/>
            <person name="Murphy C."/>
            <person name="Pearson M."/>
            <person name="Poon T.W."/>
            <person name="Priest M."/>
            <person name="Roberts A."/>
            <person name="Saif S."/>
            <person name="Shea T."/>
            <person name="Sykes S."/>
            <person name="Wortman J."/>
            <person name="Nusbaum C."/>
            <person name="Birren B."/>
        </authorList>
    </citation>
    <scope>NUCLEOTIDE SEQUENCE [LARGE SCALE GENOMIC DNA]</scope>
    <source>
        <strain evidence="2 3">P1569</strain>
    </source>
</reference>
<evidence type="ECO:0000313" key="3">
    <source>
        <dbReference type="Proteomes" id="UP000018721"/>
    </source>
</evidence>
<protein>
    <submittedName>
        <fullName evidence="2">Uncharacterized protein</fullName>
    </submittedName>
</protein>
<dbReference type="EMBL" id="ANIZ01001129">
    <property type="protein sequence ID" value="ETI49175.1"/>
    <property type="molecule type" value="Genomic_DNA"/>
</dbReference>
<comment type="caution">
    <text evidence="2">The sequence shown here is derived from an EMBL/GenBank/DDBJ whole genome shotgun (WGS) entry which is preliminary data.</text>
</comment>
<organism evidence="2 3">
    <name type="scientific">Phytophthora nicotianae P1569</name>
    <dbReference type="NCBI Taxonomy" id="1317065"/>
    <lineage>
        <taxon>Eukaryota</taxon>
        <taxon>Sar</taxon>
        <taxon>Stramenopiles</taxon>
        <taxon>Oomycota</taxon>
        <taxon>Peronosporomycetes</taxon>
        <taxon>Peronosporales</taxon>
        <taxon>Peronosporaceae</taxon>
        <taxon>Phytophthora</taxon>
    </lineage>
</organism>
<dbReference type="HOGENOM" id="CLU_3038797_0_0_1"/>